<dbReference type="Pfam" id="PF21762">
    <property type="entry name" value="DEDDh_C"/>
    <property type="match status" value="1"/>
</dbReference>
<keyword evidence="3" id="KW-1185">Reference proteome</keyword>
<dbReference type="PANTHER" id="PTHR28083:SF1">
    <property type="entry name" value="GOOD FOR FULL DBP5 ACTIVITY PROTEIN 2"/>
    <property type="match status" value="1"/>
</dbReference>
<dbReference type="PANTHER" id="PTHR28083">
    <property type="entry name" value="GOOD FOR FULL DBP5 ACTIVITY PROTEIN 2"/>
    <property type="match status" value="1"/>
</dbReference>
<dbReference type="OrthoDB" id="5953249at2759"/>
<gene>
    <name evidence="2" type="ORF">HF325_002531</name>
</gene>
<dbReference type="GO" id="GO:0005634">
    <property type="term" value="C:nucleus"/>
    <property type="evidence" value="ECO:0007669"/>
    <property type="project" value="TreeGrafter"/>
</dbReference>
<accession>A0A8H7GVA1</accession>
<dbReference type="AlphaFoldDB" id="A0A8H7GVA1"/>
<comment type="caution">
    <text evidence="2">The sequence shown here is derived from an EMBL/GenBank/DDBJ whole genome shotgun (WGS) entry which is preliminary data.</text>
</comment>
<dbReference type="Proteomes" id="UP000649328">
    <property type="component" value="Unassembled WGS sequence"/>
</dbReference>
<name>A0A8H7GVA1_9ASCO</name>
<proteinExistence type="predicted"/>
<evidence type="ECO:0000313" key="2">
    <source>
        <dbReference type="EMBL" id="KAF8003286.1"/>
    </source>
</evidence>
<organism evidence="2 3">
    <name type="scientific">Metschnikowia pulcherrima</name>
    <dbReference type="NCBI Taxonomy" id="27326"/>
    <lineage>
        <taxon>Eukaryota</taxon>
        <taxon>Fungi</taxon>
        <taxon>Dikarya</taxon>
        <taxon>Ascomycota</taxon>
        <taxon>Saccharomycotina</taxon>
        <taxon>Pichiomycetes</taxon>
        <taxon>Metschnikowiaceae</taxon>
        <taxon>Metschnikowia</taxon>
    </lineage>
</organism>
<protein>
    <recommendedName>
        <fullName evidence="1">Gfd2/YDR514C-like C-terminal domain-containing protein</fullName>
    </recommendedName>
</protein>
<dbReference type="InterPro" id="IPR048519">
    <property type="entry name" value="Gfd2/YDR514C-like_C"/>
</dbReference>
<evidence type="ECO:0000313" key="3">
    <source>
        <dbReference type="Proteomes" id="UP000649328"/>
    </source>
</evidence>
<reference evidence="2" key="1">
    <citation type="submission" date="2020-10" db="EMBL/GenBank/DDBJ databases">
        <title>The Whole-Genome Sequence of Metschnikowia persimmonesis, a Novel Endophytic Yeast Species Isolated from Medicinal Plant Diospyros kaki Thumb.</title>
        <authorList>
            <person name="Rahmat E."/>
            <person name="Kang Y."/>
        </authorList>
    </citation>
    <scope>NUCLEOTIDE SEQUENCE</scope>
    <source>
        <strain evidence="2">KIOM G15050</strain>
    </source>
</reference>
<feature type="domain" description="Gfd2/YDR514C-like C-terminal" evidence="1">
    <location>
        <begin position="98"/>
        <end position="270"/>
    </location>
</feature>
<dbReference type="InterPro" id="IPR040151">
    <property type="entry name" value="Gfd2/YDR514C-like"/>
</dbReference>
<evidence type="ECO:0000259" key="1">
    <source>
        <dbReference type="Pfam" id="PF21762"/>
    </source>
</evidence>
<dbReference type="EMBL" id="JACBPP010000003">
    <property type="protein sequence ID" value="KAF8003286.1"/>
    <property type="molecule type" value="Genomic_DNA"/>
</dbReference>
<sequence>MSSDDCVGNDYISSSSSGYSDSFINFDYYDRYELGDNEDDRDDSSELYAYPVDSAQFEFDIKNYMDKIESETYHRLNGCAQSQTLKKQMDRVYPRYSVLFCIDTKVNKGDKSKSTELGIAIYDPRRQELALTPHIKKIHILVVEQRYSRDDRTNESKKKDCSGIQSFTFTEKQTRSFLQRLVDHYFDPNFEIYCSLVSHDFEFTLRSLDVLGVNMRPNVRRLDTQILFALTHGHNKKSSLQASLEVVGQPYALLNNAGHSAFYSVMLALKLCDPCVRSLAGMNEWDSEKSGDLDVILKDWIK</sequence>